<dbReference type="STRING" id="36050.A0A1B8AZH0"/>
<dbReference type="Proteomes" id="UP000091967">
    <property type="component" value="Unassembled WGS sequence"/>
</dbReference>
<evidence type="ECO:0000313" key="3">
    <source>
        <dbReference type="Proteomes" id="UP000091967"/>
    </source>
</evidence>
<evidence type="ECO:0000313" key="2">
    <source>
        <dbReference type="EMBL" id="OBS25890.1"/>
    </source>
</evidence>
<gene>
    <name evidence="2" type="ORF">FPOA_06424</name>
</gene>
<dbReference type="Pfam" id="PF20183">
    <property type="entry name" value="DUF6546"/>
    <property type="match status" value="1"/>
</dbReference>
<comment type="caution">
    <text evidence="2">The sequence shown here is derived from an EMBL/GenBank/DDBJ whole genome shotgun (WGS) entry which is preliminary data.</text>
</comment>
<dbReference type="EMBL" id="LYXU01000002">
    <property type="protein sequence ID" value="OBS25890.1"/>
    <property type="molecule type" value="Genomic_DNA"/>
</dbReference>
<feature type="domain" description="DUF6546" evidence="1">
    <location>
        <begin position="366"/>
        <end position="483"/>
    </location>
</feature>
<evidence type="ECO:0000259" key="1">
    <source>
        <dbReference type="Pfam" id="PF20183"/>
    </source>
</evidence>
<organism evidence="2 3">
    <name type="scientific">Fusarium poae</name>
    <dbReference type="NCBI Taxonomy" id="36050"/>
    <lineage>
        <taxon>Eukaryota</taxon>
        <taxon>Fungi</taxon>
        <taxon>Dikarya</taxon>
        <taxon>Ascomycota</taxon>
        <taxon>Pezizomycotina</taxon>
        <taxon>Sordariomycetes</taxon>
        <taxon>Hypocreomycetidae</taxon>
        <taxon>Hypocreales</taxon>
        <taxon>Nectriaceae</taxon>
        <taxon>Fusarium</taxon>
    </lineage>
</organism>
<dbReference type="OMA" id="FEPWREW"/>
<dbReference type="InterPro" id="IPR046676">
    <property type="entry name" value="DUF6546"/>
</dbReference>
<proteinExistence type="predicted"/>
<sequence>MSWNNLPRELRNQILTNVVEDHWASVTDKDCPPLSPYTTVSREWQRVFETITFHNISLVIYKVGDLDDFARSTSGHNTYRRDHIRNISVIIVLPGYQCQDCEFPESGEEIERNNYVFTQSMQALLGVLSTWIPNRHPDGLTLELNIKSSSDTDHHFDSYTMYDRYPRKHWNWSHRYHNEERAERPNDRCCKRVSMYTNNDLVHQGCRALERYLGSLLEFTDVRLPRVGVVTSLLQRLQFKRQLSPTALRKLVQESLVQLSSLRLERWCRPTTTGERTYIRDFKSCFLPYLPESLQVFQYYAERPTCLNLRPKGRVTPLCTLDLLSIQGHCFKQVSVVSPEGSTGSLEWLRCMANPSLSQTLTTTSWHMLERVCFDTKLFYVYNIQGGLRRGPDNDLLKMSASMAERMPKLRSWEIYQVFIPDEGRLFRFSVQPLSPASILWKGWWRKGMHWPGPDFSFSPEVIKAWDKVAILRTGNNITCLVDENESKHGRHQPSYENGRYGNIYDESIFELNPMHPFTGHLAQSWTEDQILDMFLDSWT</sequence>
<reference evidence="2 3" key="1">
    <citation type="submission" date="2016-06" db="EMBL/GenBank/DDBJ databases">
        <title>Living apart together: crosstalk between the core and supernumerary genomes in a fungal plant pathogen.</title>
        <authorList>
            <person name="Vanheule A."/>
            <person name="Audenaert K."/>
            <person name="Warris S."/>
            <person name="Van De Geest H."/>
            <person name="Schijlen E."/>
            <person name="Hofte M."/>
            <person name="De Saeger S."/>
            <person name="Haesaert G."/>
            <person name="Waalwijk C."/>
            <person name="Van Der Lee T."/>
        </authorList>
    </citation>
    <scope>NUCLEOTIDE SEQUENCE [LARGE SCALE GENOMIC DNA]</scope>
    <source>
        <strain evidence="2 3">2516</strain>
    </source>
</reference>
<accession>A0A1B8AZH0</accession>
<protein>
    <recommendedName>
        <fullName evidence="1">DUF6546 domain-containing protein</fullName>
    </recommendedName>
</protein>
<dbReference type="AlphaFoldDB" id="A0A1B8AZH0"/>
<keyword evidence="3" id="KW-1185">Reference proteome</keyword>
<name>A0A1B8AZH0_FUSPO</name>